<dbReference type="PANTHER" id="PTHR46017:SF1">
    <property type="entry name" value="ALPHA-MANNOSIDASE 2C1"/>
    <property type="match status" value="1"/>
</dbReference>
<dbReference type="InterPro" id="IPR028995">
    <property type="entry name" value="Glyco_hydro_57/38_cen_sf"/>
</dbReference>
<dbReference type="Pfam" id="PF07748">
    <property type="entry name" value="Glyco_hydro_38C"/>
    <property type="match status" value="1"/>
</dbReference>
<dbReference type="GO" id="GO:0030246">
    <property type="term" value="F:carbohydrate binding"/>
    <property type="evidence" value="ECO:0007669"/>
    <property type="project" value="InterPro"/>
</dbReference>
<dbReference type="Gene3D" id="3.20.110.10">
    <property type="entry name" value="Glycoside hydrolase 38, N terminal domain"/>
    <property type="match status" value="1"/>
</dbReference>
<keyword evidence="6" id="KW-0326">Glycosidase</keyword>
<dbReference type="InterPro" id="IPR015341">
    <property type="entry name" value="Glyco_hydro_38_cen"/>
</dbReference>
<feature type="domain" description="Glycoside hydrolase family 38 central" evidence="7">
    <location>
        <begin position="530"/>
        <end position="608"/>
    </location>
</feature>
<dbReference type="InterPro" id="IPR011682">
    <property type="entry name" value="Glyco_hydro_38_C"/>
</dbReference>
<evidence type="ECO:0000256" key="5">
    <source>
        <dbReference type="ARBA" id="ARBA00022801"/>
    </source>
</evidence>
<gene>
    <name evidence="8" type="primary">Man2c1-002</name>
</gene>
<evidence type="ECO:0000256" key="6">
    <source>
        <dbReference type="ARBA" id="ARBA00023295"/>
    </source>
</evidence>
<dbReference type="InterPro" id="IPR041147">
    <property type="entry name" value="GH38_C"/>
</dbReference>
<dbReference type="Pfam" id="PF22907">
    <property type="entry name" value="Ams1-like_1st"/>
    <property type="match status" value="1"/>
</dbReference>
<dbReference type="InterPro" id="IPR054723">
    <property type="entry name" value="Ams1-like_N"/>
</dbReference>
<dbReference type="InterPro" id="IPR000602">
    <property type="entry name" value="Glyco_hydro_38_N"/>
</dbReference>
<organism evidence="8">
    <name type="scientific">Phallusia mammillata</name>
    <dbReference type="NCBI Taxonomy" id="59560"/>
    <lineage>
        <taxon>Eukaryota</taxon>
        <taxon>Metazoa</taxon>
        <taxon>Chordata</taxon>
        <taxon>Tunicata</taxon>
        <taxon>Ascidiacea</taxon>
        <taxon>Phlebobranchia</taxon>
        <taxon>Ascidiidae</taxon>
        <taxon>Phallusia</taxon>
    </lineage>
</organism>
<dbReference type="GO" id="GO:0006013">
    <property type="term" value="P:mannose metabolic process"/>
    <property type="evidence" value="ECO:0007669"/>
    <property type="project" value="InterPro"/>
</dbReference>
<dbReference type="EC" id="3.2.1.24" evidence="3"/>
<proteinExistence type="evidence at transcript level"/>
<keyword evidence="4" id="KW-0479">Metal-binding</keyword>
<dbReference type="EMBL" id="LR787746">
    <property type="protein sequence ID" value="CAB3263608.1"/>
    <property type="molecule type" value="mRNA"/>
</dbReference>
<dbReference type="SUPFAM" id="SSF74650">
    <property type="entry name" value="Galactose mutarotase-like"/>
    <property type="match status" value="1"/>
</dbReference>
<comment type="catalytic activity">
    <reaction evidence="1">
        <text>Hydrolysis of terminal, non-reducing alpha-D-mannose residues in alpha-D-mannosides.</text>
        <dbReference type="EC" id="3.2.1.24"/>
    </reaction>
</comment>
<dbReference type="Pfam" id="PF17677">
    <property type="entry name" value="Glyco_hydro38C2"/>
    <property type="match status" value="1"/>
</dbReference>
<dbReference type="InterPro" id="IPR027291">
    <property type="entry name" value="Glyco_hydro_38_N_sf"/>
</dbReference>
<dbReference type="Gene3D" id="2.70.98.30">
    <property type="entry name" value="Golgi alpha-mannosidase II, domain 4"/>
    <property type="match status" value="1"/>
</dbReference>
<dbReference type="Gene3D" id="1.20.1270.50">
    <property type="entry name" value="Glycoside hydrolase family 38, central domain"/>
    <property type="match status" value="1"/>
</dbReference>
<dbReference type="AlphaFoldDB" id="A0A6F9DKV0"/>
<dbReference type="Pfam" id="PF09261">
    <property type="entry name" value="Alpha-mann_mid"/>
    <property type="match status" value="1"/>
</dbReference>
<dbReference type="FunFam" id="2.70.98.30:FF:000001">
    <property type="entry name" value="alpha-mannosidase 2C1 isoform X2"/>
    <property type="match status" value="1"/>
</dbReference>
<dbReference type="GO" id="GO:0009313">
    <property type="term" value="P:oligosaccharide catabolic process"/>
    <property type="evidence" value="ECO:0007669"/>
    <property type="project" value="TreeGrafter"/>
</dbReference>
<dbReference type="InterPro" id="IPR037094">
    <property type="entry name" value="Glyco_hydro_38_cen_sf"/>
</dbReference>
<dbReference type="FunFam" id="1.20.1270.50:FF:000004">
    <property type="entry name" value="alpha-mannosidase 2C1 isoform X1"/>
    <property type="match status" value="1"/>
</dbReference>
<protein>
    <recommendedName>
        <fullName evidence="3">alpha-mannosidase</fullName>
        <ecNumber evidence="3">3.2.1.24</ecNumber>
    </recommendedName>
</protein>
<comment type="similarity">
    <text evidence="2">Belongs to the glycosyl hydrolase 38 family.</text>
</comment>
<evidence type="ECO:0000259" key="7">
    <source>
        <dbReference type="SMART" id="SM00872"/>
    </source>
</evidence>
<dbReference type="SUPFAM" id="SSF88688">
    <property type="entry name" value="Families 57/38 glycoside transferase middle domain"/>
    <property type="match status" value="1"/>
</dbReference>
<dbReference type="InterPro" id="IPR011013">
    <property type="entry name" value="Gal_mutarotase_sf_dom"/>
</dbReference>
<dbReference type="Gene3D" id="2.60.40.2220">
    <property type="match status" value="1"/>
</dbReference>
<dbReference type="PANTHER" id="PTHR46017">
    <property type="entry name" value="ALPHA-MANNOSIDASE 2C1"/>
    <property type="match status" value="1"/>
</dbReference>
<evidence type="ECO:0000313" key="8">
    <source>
        <dbReference type="EMBL" id="CAB3263608.1"/>
    </source>
</evidence>
<accession>A0A6F9DKV0</accession>
<evidence type="ECO:0000256" key="1">
    <source>
        <dbReference type="ARBA" id="ARBA00000365"/>
    </source>
</evidence>
<dbReference type="GO" id="GO:0004559">
    <property type="term" value="F:alpha-mannosidase activity"/>
    <property type="evidence" value="ECO:0007669"/>
    <property type="project" value="UniProtKB-EC"/>
</dbReference>
<evidence type="ECO:0000256" key="2">
    <source>
        <dbReference type="ARBA" id="ARBA00009792"/>
    </source>
</evidence>
<sequence length="1042" mass="118721">MEVTKNPFVYVTTKHRRSTLERIEKFISQHYFTDVNLYGRIYKSKKTVDAILHYGPTDRNAHPAVFKQTDSFTPAKTGQSFGTTFSTHWFILDLHLNEQCLGEKICLIWDSGCEALLWKDQKPVFSFSSMNDNGLHKTYTVTENLQSEEMTKQRYFVEMACNRELGEGKDGMIKPPDMKKSFTLQKVELAVVNKEAYEVYVDLSVLYDITKSLADDCQRGLDALYTGNEIINLLVSANFSADAYQAAHIRAKQFFSQTNAPSQHVVHAIGHCHIDSAWLWPYAETVRKCARSWISTLCLMKKYPDFKFACSQAQQFDWVKQNYPQIFVEMKEFAQKNQFLPVGGTWVEMDGNLPSGESMVQQFFYGQKFFRKEFGMTCSEFWLPDTFGYSANLPQIMKEAEIKRFVTQKISWSLVNKFPHHTFYWEGIDGTKQLSHFPPGESYGMSGTAKELLHTMNNHADKGRSDTSMFLFGYGDGGGGPTEPMLERLSRMADCASLPRVKLSSPTDFFTEVEQNAKQLCTWVGELFLELHNGTYTSLANIKKQNRKCECLLHDVEIVSTMALGKPEFIYPSSTLERIWKLLLLNQFHDVLPGTSIEMVNKDALEYYTDVRNTGQEMLQKAIDAILQTNSNQKSFAINTLSWPRKEIVEIENKLVAVSTPSVGYAQINDKVEVINYVKIAIQENGDIELGNGLLQCTIDKFGRISSLKIYDKNQSVSDECVAEGCYANQFVMFDDVPLYWDAWDVMDYHLETRTPIIKVTDAPHIVQSNQLRAACKFTVAISDISSLTQVISLDADSPVLKFCTKVDWHESHKFLKVEFPWNIRSPKGTYEIQFGHIERPTHQNTSWESAKYEVWAHKWCDMSQHNLGVAILNDCKYGCSAFSNVMRLSLLRSPKAPDGNADMGEHSFTYAIMPHKGTFQDAGVIQQAYQLNYPLHVIKELASNDGDLSFVKISSKAVVMEALRKSEFHSDSLVIRLYEAYGGSANDVLIQFPCIKLKKVQRCNVLEDVKEQVAIGDEKQSFSTSFKPFQIKSFIVSYVNV</sequence>
<dbReference type="GO" id="GO:0046872">
    <property type="term" value="F:metal ion binding"/>
    <property type="evidence" value="ECO:0007669"/>
    <property type="project" value="UniProtKB-KW"/>
</dbReference>
<reference evidence="8" key="1">
    <citation type="submission" date="2020-04" db="EMBL/GenBank/DDBJ databases">
        <authorList>
            <person name="Neveu A P."/>
        </authorList>
    </citation>
    <scope>NUCLEOTIDE SEQUENCE</scope>
    <source>
        <tissue evidence="8">Whole embryo</tissue>
    </source>
</reference>
<dbReference type="FunFam" id="3.20.110.10:FF:000002">
    <property type="entry name" value="alpha-mannosidase 2C1 isoform X1"/>
    <property type="match status" value="1"/>
</dbReference>
<dbReference type="SUPFAM" id="SSF88713">
    <property type="entry name" value="Glycoside hydrolase/deacetylase"/>
    <property type="match status" value="1"/>
</dbReference>
<evidence type="ECO:0000256" key="4">
    <source>
        <dbReference type="ARBA" id="ARBA00022723"/>
    </source>
</evidence>
<dbReference type="SMART" id="SM00872">
    <property type="entry name" value="Alpha-mann_mid"/>
    <property type="match status" value="1"/>
</dbReference>
<dbReference type="InterPro" id="IPR011330">
    <property type="entry name" value="Glyco_hydro/deAcase_b/a-brl"/>
</dbReference>
<name>A0A6F9DKV0_9ASCI</name>
<evidence type="ECO:0000256" key="3">
    <source>
        <dbReference type="ARBA" id="ARBA00012752"/>
    </source>
</evidence>
<dbReference type="CDD" id="cd10813">
    <property type="entry name" value="GH38N_AMII_Man2C1"/>
    <property type="match status" value="1"/>
</dbReference>
<dbReference type="Pfam" id="PF01074">
    <property type="entry name" value="Glyco_hydro_38N"/>
    <property type="match status" value="1"/>
</dbReference>
<keyword evidence="5" id="KW-0378">Hydrolase</keyword>